<gene>
    <name evidence="1" type="ORF">DOTSEDRAFT_25397</name>
</gene>
<reference evidence="1 2" key="2">
    <citation type="journal article" date="2012" name="PLoS Pathog.">
        <title>Diverse lifestyles and strategies of plant pathogenesis encoded in the genomes of eighteen Dothideomycetes fungi.</title>
        <authorList>
            <person name="Ohm R.A."/>
            <person name="Feau N."/>
            <person name="Henrissat B."/>
            <person name="Schoch C.L."/>
            <person name="Horwitz B.A."/>
            <person name="Barry K.W."/>
            <person name="Condon B.J."/>
            <person name="Copeland A.C."/>
            <person name="Dhillon B."/>
            <person name="Glaser F."/>
            <person name="Hesse C.N."/>
            <person name="Kosti I."/>
            <person name="LaButti K."/>
            <person name="Lindquist E.A."/>
            <person name="Lucas S."/>
            <person name="Salamov A.A."/>
            <person name="Bradshaw R.E."/>
            <person name="Ciuffetti L."/>
            <person name="Hamelin R.C."/>
            <person name="Kema G.H.J."/>
            <person name="Lawrence C."/>
            <person name="Scott J.A."/>
            <person name="Spatafora J.W."/>
            <person name="Turgeon B.G."/>
            <person name="de Wit P.J.G.M."/>
            <person name="Zhong S."/>
            <person name="Goodwin S.B."/>
            <person name="Grigoriev I.V."/>
        </authorList>
    </citation>
    <scope>NUCLEOTIDE SEQUENCE [LARGE SCALE GENOMIC DNA]</scope>
    <source>
        <strain evidence="2">NZE10 / CBS 128990</strain>
    </source>
</reference>
<evidence type="ECO:0000313" key="2">
    <source>
        <dbReference type="Proteomes" id="UP000016933"/>
    </source>
</evidence>
<evidence type="ECO:0000313" key="1">
    <source>
        <dbReference type="EMBL" id="EME43461.1"/>
    </source>
</evidence>
<dbReference type="eggNOG" id="ENOG502SSJN">
    <property type="taxonomic scope" value="Eukaryota"/>
</dbReference>
<dbReference type="OrthoDB" id="21678at2759"/>
<sequence length="399" mass="44781">MAASWLDYPFTLRQSTRIGNMFLVLQPSTIGIATSHLLKRDQASDVSAVASSIAASLSSPTFVPYVRPKQKIEDFIAIVDSFTAGTGSNGQGEVLAGDAVRGQRAYPMPMSTDESGWQFVNGGNVALPRFSFHTYTGDTTVQVVTEQLNSGDYKDDKGLPRHLERMRLFRLPDHRWTRLSAELKKLQDEIDSGILRNKINTALRHVASAGRQAGGADPRGSFQCDEIRWGFWPGRKPKLTTALHERLNDLTRSVSGEIKKAADDLEHMCVVYVDISNDKYNDHRFCEPDRTDQKMIDYDAWSWSWDSGIESPSEGPRDPNHAYDGESVNVAQQIYDFVFPDQARNVSEEADNAPAWAAEIDKRYPTMDDLFNAMENSRPALTMKYPLPYFDKAMLPLSK</sequence>
<name>M2YPB0_DOTSN</name>
<keyword evidence="2" id="KW-1185">Reference proteome</keyword>
<dbReference type="SUPFAM" id="SSF52266">
    <property type="entry name" value="SGNH hydrolase"/>
    <property type="match status" value="1"/>
</dbReference>
<dbReference type="EMBL" id="KB446540">
    <property type="protein sequence ID" value="EME43461.1"/>
    <property type="molecule type" value="Genomic_DNA"/>
</dbReference>
<proteinExistence type="predicted"/>
<dbReference type="STRING" id="675120.M2YPB0"/>
<organism evidence="1 2">
    <name type="scientific">Dothistroma septosporum (strain NZE10 / CBS 128990)</name>
    <name type="common">Red band needle blight fungus</name>
    <name type="synonym">Mycosphaerella pini</name>
    <dbReference type="NCBI Taxonomy" id="675120"/>
    <lineage>
        <taxon>Eukaryota</taxon>
        <taxon>Fungi</taxon>
        <taxon>Dikarya</taxon>
        <taxon>Ascomycota</taxon>
        <taxon>Pezizomycotina</taxon>
        <taxon>Dothideomycetes</taxon>
        <taxon>Dothideomycetidae</taxon>
        <taxon>Mycosphaerellales</taxon>
        <taxon>Mycosphaerellaceae</taxon>
        <taxon>Dothistroma</taxon>
    </lineage>
</organism>
<dbReference type="HOGENOM" id="CLU_690824_0_0_1"/>
<accession>M2YPB0</accession>
<reference evidence="2" key="1">
    <citation type="journal article" date="2012" name="PLoS Genet.">
        <title>The genomes of the fungal plant pathogens Cladosporium fulvum and Dothistroma septosporum reveal adaptation to different hosts and lifestyles but also signatures of common ancestry.</title>
        <authorList>
            <person name="de Wit P.J.G.M."/>
            <person name="van der Burgt A."/>
            <person name="Oekmen B."/>
            <person name="Stergiopoulos I."/>
            <person name="Abd-Elsalam K.A."/>
            <person name="Aerts A.L."/>
            <person name="Bahkali A.H."/>
            <person name="Beenen H.G."/>
            <person name="Chettri P."/>
            <person name="Cox M.P."/>
            <person name="Datema E."/>
            <person name="de Vries R.P."/>
            <person name="Dhillon B."/>
            <person name="Ganley A.R."/>
            <person name="Griffiths S.A."/>
            <person name="Guo Y."/>
            <person name="Hamelin R.C."/>
            <person name="Henrissat B."/>
            <person name="Kabir M.S."/>
            <person name="Jashni M.K."/>
            <person name="Kema G."/>
            <person name="Klaubauf S."/>
            <person name="Lapidus A."/>
            <person name="Levasseur A."/>
            <person name="Lindquist E."/>
            <person name="Mehrabi R."/>
            <person name="Ohm R.A."/>
            <person name="Owen T.J."/>
            <person name="Salamov A."/>
            <person name="Schwelm A."/>
            <person name="Schijlen E."/>
            <person name="Sun H."/>
            <person name="van den Burg H.A."/>
            <person name="van Ham R.C.H.J."/>
            <person name="Zhang S."/>
            <person name="Goodwin S.B."/>
            <person name="Grigoriev I.V."/>
            <person name="Collemare J."/>
            <person name="Bradshaw R.E."/>
        </authorList>
    </citation>
    <scope>NUCLEOTIDE SEQUENCE [LARGE SCALE GENOMIC DNA]</scope>
    <source>
        <strain evidence="2">NZE10 / CBS 128990</strain>
    </source>
</reference>
<dbReference type="Proteomes" id="UP000016933">
    <property type="component" value="Unassembled WGS sequence"/>
</dbReference>
<dbReference type="AlphaFoldDB" id="M2YPB0"/>
<protein>
    <submittedName>
        <fullName evidence="1">Uncharacterized protein</fullName>
    </submittedName>
</protein>